<reference evidence="2 3" key="1">
    <citation type="journal article" date="2024" name="G3 (Bethesda)">
        <title>Genome assembly of Hibiscus sabdariffa L. provides insights into metabolisms of medicinal natural products.</title>
        <authorList>
            <person name="Kim T."/>
        </authorList>
    </citation>
    <scope>NUCLEOTIDE SEQUENCE [LARGE SCALE GENOMIC DNA]</scope>
    <source>
        <strain evidence="2">TK-2024</strain>
        <tissue evidence="2">Old leaves</tissue>
    </source>
</reference>
<evidence type="ECO:0000313" key="3">
    <source>
        <dbReference type="Proteomes" id="UP001396334"/>
    </source>
</evidence>
<evidence type="ECO:0000313" key="2">
    <source>
        <dbReference type="EMBL" id="KAK8997210.1"/>
    </source>
</evidence>
<name>A0ABR2Q976_9ROSI</name>
<feature type="compositionally biased region" description="Basic and acidic residues" evidence="1">
    <location>
        <begin position="131"/>
        <end position="155"/>
    </location>
</feature>
<protein>
    <submittedName>
        <fullName evidence="2">Uncharacterized protein</fullName>
    </submittedName>
</protein>
<comment type="caution">
    <text evidence="2">The sequence shown here is derived from an EMBL/GenBank/DDBJ whole genome shotgun (WGS) entry which is preliminary data.</text>
</comment>
<organism evidence="2 3">
    <name type="scientific">Hibiscus sabdariffa</name>
    <name type="common">roselle</name>
    <dbReference type="NCBI Taxonomy" id="183260"/>
    <lineage>
        <taxon>Eukaryota</taxon>
        <taxon>Viridiplantae</taxon>
        <taxon>Streptophyta</taxon>
        <taxon>Embryophyta</taxon>
        <taxon>Tracheophyta</taxon>
        <taxon>Spermatophyta</taxon>
        <taxon>Magnoliopsida</taxon>
        <taxon>eudicotyledons</taxon>
        <taxon>Gunneridae</taxon>
        <taxon>Pentapetalae</taxon>
        <taxon>rosids</taxon>
        <taxon>malvids</taxon>
        <taxon>Malvales</taxon>
        <taxon>Malvaceae</taxon>
        <taxon>Malvoideae</taxon>
        <taxon>Hibiscus</taxon>
    </lineage>
</organism>
<dbReference type="EMBL" id="JBBPBN010000043">
    <property type="protein sequence ID" value="KAK8997210.1"/>
    <property type="molecule type" value="Genomic_DNA"/>
</dbReference>
<gene>
    <name evidence="2" type="ORF">V6N11_020694</name>
</gene>
<feature type="region of interest" description="Disordered" evidence="1">
    <location>
        <begin position="105"/>
        <end position="209"/>
    </location>
</feature>
<proteinExistence type="predicted"/>
<sequence length="209" mass="21862">MESLWSVLLTPYNPQVIDTRPGFTLKICTATICSGRDFGTESVLTFTSEADLIEERRNICVLSPRTPNAKLGIKMRGFITLLCSGPRAISLIGYWIADEIVEPSKKKTSKGGGGGKKRVREPKAVLALKANRKEGESGDGSEGKAKGGDGSEGKGKGGAGSSRGKRGVTGEGEIKKRSTTKRFKAGSGSSGSGKREGTGGGEEAPSPKK</sequence>
<evidence type="ECO:0000256" key="1">
    <source>
        <dbReference type="SAM" id="MobiDB-lite"/>
    </source>
</evidence>
<dbReference type="Proteomes" id="UP001396334">
    <property type="component" value="Unassembled WGS sequence"/>
</dbReference>
<accession>A0ABR2Q976</accession>
<keyword evidence="3" id="KW-1185">Reference proteome</keyword>